<comment type="subcellular location">
    <subcellularLocation>
        <location evidence="1">Membrane</location>
        <topology evidence="1">Multi-pass membrane protein</topology>
    </subcellularLocation>
</comment>
<keyword evidence="7" id="KW-1185">Reference proteome</keyword>
<keyword evidence="3 5" id="KW-1133">Transmembrane helix</keyword>
<dbReference type="InterPro" id="IPR018908">
    <property type="entry name" value="TMEM234"/>
</dbReference>
<evidence type="ECO:0000256" key="3">
    <source>
        <dbReference type="ARBA" id="ARBA00022989"/>
    </source>
</evidence>
<dbReference type="OrthoDB" id="43458at2759"/>
<comment type="caution">
    <text evidence="6">The sequence shown here is derived from an EMBL/GenBank/DDBJ whole genome shotgun (WGS) entry which is preliminary data.</text>
</comment>
<evidence type="ECO:0000256" key="2">
    <source>
        <dbReference type="ARBA" id="ARBA00022692"/>
    </source>
</evidence>
<name>A0A016WW45_9BILA</name>
<gene>
    <name evidence="6" type="primary">Acey_s0492.g2413</name>
    <name evidence="6" type="synonym">Acey-F53F10.8</name>
    <name evidence="6" type="ORF">Y032_0492g2413</name>
</gene>
<proteinExistence type="predicted"/>
<evidence type="ECO:0000313" key="7">
    <source>
        <dbReference type="Proteomes" id="UP000024635"/>
    </source>
</evidence>
<dbReference type="PANTHER" id="PTHR28668">
    <property type="entry name" value="TRANSMEMBRANE PROTEIN 234"/>
    <property type="match status" value="1"/>
</dbReference>
<dbReference type="Pfam" id="PF10639">
    <property type="entry name" value="TMEM234"/>
    <property type="match status" value="1"/>
</dbReference>
<organism evidence="6 7">
    <name type="scientific">Ancylostoma ceylanicum</name>
    <dbReference type="NCBI Taxonomy" id="53326"/>
    <lineage>
        <taxon>Eukaryota</taxon>
        <taxon>Metazoa</taxon>
        <taxon>Ecdysozoa</taxon>
        <taxon>Nematoda</taxon>
        <taxon>Chromadorea</taxon>
        <taxon>Rhabditida</taxon>
        <taxon>Rhabditina</taxon>
        <taxon>Rhabditomorpha</taxon>
        <taxon>Strongyloidea</taxon>
        <taxon>Ancylostomatidae</taxon>
        <taxon>Ancylostomatinae</taxon>
        <taxon>Ancylostoma</taxon>
    </lineage>
</organism>
<evidence type="ECO:0000256" key="4">
    <source>
        <dbReference type="ARBA" id="ARBA00023136"/>
    </source>
</evidence>
<evidence type="ECO:0000313" key="6">
    <source>
        <dbReference type="EMBL" id="EYC43472.1"/>
    </source>
</evidence>
<keyword evidence="4 5" id="KW-0472">Membrane</keyword>
<feature type="transmembrane region" description="Helical" evidence="5">
    <location>
        <begin position="120"/>
        <end position="140"/>
    </location>
</feature>
<dbReference type="EMBL" id="JARK01000092">
    <property type="protein sequence ID" value="EYC43472.1"/>
    <property type="molecule type" value="Genomic_DNA"/>
</dbReference>
<feature type="transmembrane region" description="Helical" evidence="5">
    <location>
        <begin position="95"/>
        <end position="113"/>
    </location>
</feature>
<dbReference type="Proteomes" id="UP000024635">
    <property type="component" value="Unassembled WGS sequence"/>
</dbReference>
<reference evidence="7" key="1">
    <citation type="journal article" date="2015" name="Nat. Genet.">
        <title>The genome and transcriptome of the zoonotic hookworm Ancylostoma ceylanicum identify infection-specific gene families.</title>
        <authorList>
            <person name="Schwarz E.M."/>
            <person name="Hu Y."/>
            <person name="Antoshechkin I."/>
            <person name="Miller M.M."/>
            <person name="Sternberg P.W."/>
            <person name="Aroian R.V."/>
        </authorList>
    </citation>
    <scope>NUCLEOTIDE SEQUENCE</scope>
    <source>
        <strain evidence="7">HY135</strain>
    </source>
</reference>
<feature type="transmembrane region" description="Helical" evidence="5">
    <location>
        <begin position="7"/>
        <end position="25"/>
    </location>
</feature>
<sequence>MLDSSTCSWQCILSMVGVGFFWGATNPLLRLGSKSSVQETNPTAALLALGHAARLVIQLTHDQSDIFGVPHSNSIWRRLLSPFIELTVLLMNWRFSIPFIVNQSASVLFIMLISRYSVSVVVPCVNALQFVFTAIVGHLIGSLPQYSGQSERLRSGPAPCLRPFGVHFSIFCN</sequence>
<evidence type="ECO:0000256" key="5">
    <source>
        <dbReference type="SAM" id="Phobius"/>
    </source>
</evidence>
<protein>
    <submittedName>
        <fullName evidence="6">Uncharacterized protein</fullName>
    </submittedName>
</protein>
<dbReference type="GO" id="GO:0016020">
    <property type="term" value="C:membrane"/>
    <property type="evidence" value="ECO:0007669"/>
    <property type="project" value="UniProtKB-SubCell"/>
</dbReference>
<dbReference type="AlphaFoldDB" id="A0A016WW45"/>
<accession>A0A016WW45</accession>
<evidence type="ECO:0000256" key="1">
    <source>
        <dbReference type="ARBA" id="ARBA00004141"/>
    </source>
</evidence>
<dbReference type="PANTHER" id="PTHR28668:SF1">
    <property type="entry name" value="TRANSMEMBRANE PROTEIN 234"/>
    <property type="match status" value="1"/>
</dbReference>
<keyword evidence="2 5" id="KW-0812">Transmembrane</keyword>